<dbReference type="SUPFAM" id="SSF52540">
    <property type="entry name" value="P-loop containing nucleoside triphosphate hydrolases"/>
    <property type="match status" value="1"/>
</dbReference>
<accession>A0A0K9YSG2</accession>
<dbReference type="InterPro" id="IPR036640">
    <property type="entry name" value="ABC1_TM_sf"/>
</dbReference>
<dbReference type="EMBL" id="BJON01000004">
    <property type="protein sequence ID" value="GED67278.1"/>
    <property type="molecule type" value="Genomic_DNA"/>
</dbReference>
<evidence type="ECO:0000313" key="13">
    <source>
        <dbReference type="EMBL" id="KNB71611.1"/>
    </source>
</evidence>
<dbReference type="InterPro" id="IPR011527">
    <property type="entry name" value="ABC1_TM_dom"/>
</dbReference>
<gene>
    <name evidence="13" type="ORF">ADS79_22900</name>
    <name evidence="12" type="ORF">BRE01_09800</name>
</gene>
<dbReference type="Pfam" id="PF00664">
    <property type="entry name" value="ABC_membrane"/>
    <property type="match status" value="1"/>
</dbReference>
<evidence type="ECO:0000256" key="4">
    <source>
        <dbReference type="ARBA" id="ARBA00022692"/>
    </source>
</evidence>
<dbReference type="InterPro" id="IPR027417">
    <property type="entry name" value="P-loop_NTPase"/>
</dbReference>
<dbReference type="Pfam" id="PF00005">
    <property type="entry name" value="ABC_tran"/>
    <property type="match status" value="1"/>
</dbReference>
<reference evidence="12 15" key="3">
    <citation type="submission" date="2019-06" db="EMBL/GenBank/DDBJ databases">
        <title>Whole genome shotgun sequence of Brevibacillus reuszeri NBRC 15719.</title>
        <authorList>
            <person name="Hosoyama A."/>
            <person name="Uohara A."/>
            <person name="Ohji S."/>
            <person name="Ichikawa N."/>
        </authorList>
    </citation>
    <scope>NUCLEOTIDE SEQUENCE [LARGE SCALE GENOMIC DNA]</scope>
    <source>
        <strain evidence="12 15">NBRC 15719</strain>
    </source>
</reference>
<keyword evidence="7 9" id="KW-1133">Transmembrane helix</keyword>
<evidence type="ECO:0000256" key="1">
    <source>
        <dbReference type="ARBA" id="ARBA00004651"/>
    </source>
</evidence>
<feature type="transmembrane region" description="Helical" evidence="9">
    <location>
        <begin position="78"/>
        <end position="103"/>
    </location>
</feature>
<dbReference type="PROSITE" id="PS50929">
    <property type="entry name" value="ABC_TM1F"/>
    <property type="match status" value="1"/>
</dbReference>
<dbReference type="InterPro" id="IPR003439">
    <property type="entry name" value="ABC_transporter-like_ATP-bd"/>
</dbReference>
<feature type="domain" description="ABC transporter" evidence="10">
    <location>
        <begin position="358"/>
        <end position="592"/>
    </location>
</feature>
<dbReference type="PATRIC" id="fig|54915.3.peg.3712"/>
<keyword evidence="3" id="KW-1003">Cell membrane</keyword>
<dbReference type="Proteomes" id="UP000036834">
    <property type="component" value="Unassembled WGS sequence"/>
</dbReference>
<feature type="transmembrane region" description="Helical" evidence="9">
    <location>
        <begin position="157"/>
        <end position="176"/>
    </location>
</feature>
<dbReference type="EMBL" id="LGIQ01000009">
    <property type="protein sequence ID" value="KNB71611.1"/>
    <property type="molecule type" value="Genomic_DNA"/>
</dbReference>
<dbReference type="PANTHER" id="PTHR43394">
    <property type="entry name" value="ATP-DEPENDENT PERMEASE MDL1, MITOCHONDRIAL"/>
    <property type="match status" value="1"/>
</dbReference>
<keyword evidence="8 9" id="KW-0472">Membrane</keyword>
<evidence type="ECO:0000259" key="11">
    <source>
        <dbReference type="PROSITE" id="PS50929"/>
    </source>
</evidence>
<keyword evidence="2" id="KW-0813">Transport</keyword>
<evidence type="ECO:0000256" key="3">
    <source>
        <dbReference type="ARBA" id="ARBA00022475"/>
    </source>
</evidence>
<dbReference type="CDD" id="cd07346">
    <property type="entry name" value="ABC_6TM_exporters"/>
    <property type="match status" value="1"/>
</dbReference>
<proteinExistence type="predicted"/>
<dbReference type="PROSITE" id="PS00211">
    <property type="entry name" value="ABC_TRANSPORTER_1"/>
    <property type="match status" value="1"/>
</dbReference>
<keyword evidence="5" id="KW-0547">Nucleotide-binding</keyword>
<dbReference type="OrthoDB" id="9770415at2"/>
<feature type="domain" description="ABC transmembrane type-1" evidence="11">
    <location>
        <begin position="42"/>
        <end position="324"/>
    </location>
</feature>
<evidence type="ECO:0000259" key="10">
    <source>
        <dbReference type="PROSITE" id="PS50893"/>
    </source>
</evidence>
<evidence type="ECO:0000313" key="15">
    <source>
        <dbReference type="Proteomes" id="UP000319578"/>
    </source>
</evidence>
<dbReference type="STRING" id="54915.ADS79_22900"/>
<feature type="transmembrane region" description="Helical" evidence="9">
    <location>
        <begin position="289"/>
        <end position="308"/>
    </location>
</feature>
<evidence type="ECO:0000313" key="14">
    <source>
        <dbReference type="Proteomes" id="UP000036834"/>
    </source>
</evidence>
<evidence type="ECO:0000313" key="12">
    <source>
        <dbReference type="EMBL" id="GED67278.1"/>
    </source>
</evidence>
<evidence type="ECO:0000256" key="2">
    <source>
        <dbReference type="ARBA" id="ARBA00022448"/>
    </source>
</evidence>
<evidence type="ECO:0000256" key="9">
    <source>
        <dbReference type="SAM" id="Phobius"/>
    </source>
</evidence>
<dbReference type="Gene3D" id="3.40.50.300">
    <property type="entry name" value="P-loop containing nucleotide triphosphate hydrolases"/>
    <property type="match status" value="1"/>
</dbReference>
<organism evidence="13 14">
    <name type="scientific">Brevibacillus reuszeri</name>
    <dbReference type="NCBI Taxonomy" id="54915"/>
    <lineage>
        <taxon>Bacteria</taxon>
        <taxon>Bacillati</taxon>
        <taxon>Bacillota</taxon>
        <taxon>Bacilli</taxon>
        <taxon>Bacillales</taxon>
        <taxon>Paenibacillaceae</taxon>
        <taxon>Brevibacillus</taxon>
    </lineage>
</organism>
<dbReference type="FunFam" id="3.40.50.300:FF:000287">
    <property type="entry name" value="Multidrug ABC transporter ATP-binding protein"/>
    <property type="match status" value="1"/>
</dbReference>
<dbReference type="FunFam" id="1.20.1560.10:FF:000011">
    <property type="entry name" value="Multidrug ABC transporter ATP-binding protein"/>
    <property type="match status" value="1"/>
</dbReference>
<keyword evidence="4 9" id="KW-0812">Transmembrane</keyword>
<dbReference type="InterPro" id="IPR017871">
    <property type="entry name" value="ABC_transporter-like_CS"/>
</dbReference>
<dbReference type="InterPro" id="IPR003593">
    <property type="entry name" value="AAA+_ATPase"/>
</dbReference>
<dbReference type="GO" id="GO:0005524">
    <property type="term" value="F:ATP binding"/>
    <property type="evidence" value="ECO:0007669"/>
    <property type="project" value="UniProtKB-KW"/>
</dbReference>
<comment type="subcellular location">
    <subcellularLocation>
        <location evidence="1">Cell membrane</location>
        <topology evidence="1">Multi-pass membrane protein</topology>
    </subcellularLocation>
</comment>
<keyword evidence="6 12" id="KW-0067">ATP-binding</keyword>
<evidence type="ECO:0000256" key="7">
    <source>
        <dbReference type="ARBA" id="ARBA00022989"/>
    </source>
</evidence>
<dbReference type="AlphaFoldDB" id="A0A0K9YSG2"/>
<feature type="transmembrane region" description="Helical" evidence="9">
    <location>
        <begin position="41"/>
        <end position="58"/>
    </location>
</feature>
<evidence type="ECO:0000256" key="5">
    <source>
        <dbReference type="ARBA" id="ARBA00022741"/>
    </source>
</evidence>
<dbReference type="Proteomes" id="UP000319578">
    <property type="component" value="Unassembled WGS sequence"/>
</dbReference>
<dbReference type="GO" id="GO:0005886">
    <property type="term" value="C:plasma membrane"/>
    <property type="evidence" value="ECO:0007669"/>
    <property type="project" value="UniProtKB-SubCell"/>
</dbReference>
<comment type="caution">
    <text evidence="13">The sequence shown here is derived from an EMBL/GenBank/DDBJ whole genome shotgun (WGS) entry which is preliminary data.</text>
</comment>
<sequence>MRSYKQPGSKRILTDERASARSVWSMYQRLFTHAREQWRKMLLALVAIIVISLMEFAIPQLTAYTIDHVIPDKRYSELLWIGAGILGAALFLGLFTYLSSYLLSYIGQHTINRLRNELYQHLQKQDMAFFDKNRTGDLMSRITGDVSILQQLVSSGMLQMVTELVTFFAIAIYMLYVNPQLTFLMLCTFPILFFFTRKVGKRMRSSFRAVQESSADVNNHLVENLSSVRLMKAYATEPYEAQQFQQRSIRNMQASLAATRISAMFSPAIDLLNYIGMAVVLLFGAWQAMSGAISIGAIVAFLAYLRLLQTPVRQLSRMINMIQQSAAAYDRISEILDTQPSVTEKADAITLPPLRGEIEFSHATFGYQPDLPVLHDFTLRIAPGTVTALVGSSGAGKSTVAHLISRFYDVQDGYVRVDGFDVTDLKLASLRGQLGIVSQDIILLNGTIRDNIAYGRPDASDQEIENAARAANAHDFIVSFPDGYQSAVGERGVKLSGGQKQRLSIARAILINPQLIILDEATAALDTESENLIQQALSSLLTGRTCLVIAHRLSTIQQADQIVVMEKGRIVETGTHAELLQAEGRYHQLYALQFPQAAAAKEPLIY</sequence>
<dbReference type="GO" id="GO:0016887">
    <property type="term" value="F:ATP hydrolysis activity"/>
    <property type="evidence" value="ECO:0007669"/>
    <property type="project" value="InterPro"/>
</dbReference>
<keyword evidence="15" id="KW-1185">Reference proteome</keyword>
<reference evidence="14" key="1">
    <citation type="submission" date="2015-07" db="EMBL/GenBank/DDBJ databases">
        <title>Genome sequencing project for genomic taxonomy and phylogenomics of Bacillus-like bacteria.</title>
        <authorList>
            <person name="Liu B."/>
            <person name="Wang J."/>
            <person name="Zhu Y."/>
            <person name="Liu G."/>
            <person name="Chen Q."/>
            <person name="Chen Z."/>
            <person name="Lan J."/>
            <person name="Che J."/>
            <person name="Ge C."/>
            <person name="Shi H."/>
            <person name="Pan Z."/>
            <person name="Liu X."/>
        </authorList>
    </citation>
    <scope>NUCLEOTIDE SEQUENCE [LARGE SCALE GENOMIC DNA]</scope>
    <source>
        <strain evidence="14">DSM 9887</strain>
    </source>
</reference>
<dbReference type="GO" id="GO:0015421">
    <property type="term" value="F:ABC-type oligopeptide transporter activity"/>
    <property type="evidence" value="ECO:0007669"/>
    <property type="project" value="TreeGrafter"/>
</dbReference>
<protein>
    <submittedName>
        <fullName evidence="12 13">ABC transporter</fullName>
    </submittedName>
</protein>
<dbReference type="SUPFAM" id="SSF90123">
    <property type="entry name" value="ABC transporter transmembrane region"/>
    <property type="match status" value="1"/>
</dbReference>
<dbReference type="RefSeq" id="WP_049740653.1">
    <property type="nucleotide sequence ID" value="NZ_BJON01000004.1"/>
</dbReference>
<dbReference type="SMART" id="SM00382">
    <property type="entry name" value="AAA"/>
    <property type="match status" value="1"/>
</dbReference>
<dbReference type="PANTHER" id="PTHR43394:SF1">
    <property type="entry name" value="ATP-BINDING CASSETTE SUB-FAMILY B MEMBER 10, MITOCHONDRIAL"/>
    <property type="match status" value="1"/>
</dbReference>
<reference evidence="13" key="2">
    <citation type="submission" date="2015-07" db="EMBL/GenBank/DDBJ databases">
        <title>MeaNS - Measles Nucleotide Surveillance Program.</title>
        <authorList>
            <person name="Tran T."/>
            <person name="Druce J."/>
        </authorList>
    </citation>
    <scope>NUCLEOTIDE SEQUENCE</scope>
    <source>
        <strain evidence="13">DSM 9887</strain>
    </source>
</reference>
<dbReference type="PROSITE" id="PS50893">
    <property type="entry name" value="ABC_TRANSPORTER_2"/>
    <property type="match status" value="1"/>
</dbReference>
<evidence type="ECO:0000256" key="6">
    <source>
        <dbReference type="ARBA" id="ARBA00022840"/>
    </source>
</evidence>
<name>A0A0K9YSG2_9BACL</name>
<dbReference type="InterPro" id="IPR039421">
    <property type="entry name" value="Type_1_exporter"/>
</dbReference>
<feature type="transmembrane region" description="Helical" evidence="9">
    <location>
        <begin position="182"/>
        <end position="200"/>
    </location>
</feature>
<evidence type="ECO:0000256" key="8">
    <source>
        <dbReference type="ARBA" id="ARBA00023136"/>
    </source>
</evidence>
<dbReference type="Gene3D" id="1.20.1560.10">
    <property type="entry name" value="ABC transporter type 1, transmembrane domain"/>
    <property type="match status" value="1"/>
</dbReference>
<feature type="transmembrane region" description="Helical" evidence="9">
    <location>
        <begin position="257"/>
        <end position="283"/>
    </location>
</feature>